<feature type="region of interest" description="Disordered" evidence="2">
    <location>
        <begin position="1"/>
        <end position="24"/>
    </location>
</feature>
<name>A0AAD7CYP8_MYCRO</name>
<evidence type="ECO:0000313" key="4">
    <source>
        <dbReference type="EMBL" id="KAJ7670231.1"/>
    </source>
</evidence>
<feature type="region of interest" description="Disordered" evidence="2">
    <location>
        <begin position="156"/>
        <end position="424"/>
    </location>
</feature>
<dbReference type="Pfam" id="PF09073">
    <property type="entry name" value="BUD22"/>
    <property type="match status" value="1"/>
</dbReference>
<feature type="domain" description="Bud22" evidence="3">
    <location>
        <begin position="30"/>
        <end position="423"/>
    </location>
</feature>
<protein>
    <submittedName>
        <fullName evidence="4">Bud-site selection protein</fullName>
    </submittedName>
</protein>
<feature type="compositionally biased region" description="Low complexity" evidence="2">
    <location>
        <begin position="212"/>
        <end position="254"/>
    </location>
</feature>
<dbReference type="EMBL" id="JARKIE010000183">
    <property type="protein sequence ID" value="KAJ7670231.1"/>
    <property type="molecule type" value="Genomic_DNA"/>
</dbReference>
<evidence type="ECO:0000256" key="2">
    <source>
        <dbReference type="SAM" id="MobiDB-lite"/>
    </source>
</evidence>
<feature type="compositionally biased region" description="Acidic residues" evidence="2">
    <location>
        <begin position="164"/>
        <end position="191"/>
    </location>
</feature>
<organism evidence="4 5">
    <name type="scientific">Mycena rosella</name>
    <name type="common">Pink bonnet</name>
    <name type="synonym">Agaricus rosellus</name>
    <dbReference type="NCBI Taxonomy" id="1033263"/>
    <lineage>
        <taxon>Eukaryota</taxon>
        <taxon>Fungi</taxon>
        <taxon>Dikarya</taxon>
        <taxon>Basidiomycota</taxon>
        <taxon>Agaricomycotina</taxon>
        <taxon>Agaricomycetes</taxon>
        <taxon>Agaricomycetidae</taxon>
        <taxon>Agaricales</taxon>
        <taxon>Marasmiineae</taxon>
        <taxon>Mycenaceae</taxon>
        <taxon>Mycena</taxon>
    </lineage>
</organism>
<dbReference type="GO" id="GO:0005634">
    <property type="term" value="C:nucleus"/>
    <property type="evidence" value="ECO:0007669"/>
    <property type="project" value="TreeGrafter"/>
</dbReference>
<dbReference type="InterPro" id="IPR037393">
    <property type="entry name" value="Bud22/SRFB1"/>
</dbReference>
<dbReference type="InterPro" id="IPR015158">
    <property type="entry name" value="Bud22_dom"/>
</dbReference>
<feature type="compositionally biased region" description="Acidic residues" evidence="2">
    <location>
        <begin position="272"/>
        <end position="283"/>
    </location>
</feature>
<dbReference type="GO" id="GO:0030490">
    <property type="term" value="P:maturation of SSU-rRNA"/>
    <property type="evidence" value="ECO:0007669"/>
    <property type="project" value="TreeGrafter"/>
</dbReference>
<dbReference type="GO" id="GO:0030686">
    <property type="term" value="C:90S preribosome"/>
    <property type="evidence" value="ECO:0007669"/>
    <property type="project" value="TreeGrafter"/>
</dbReference>
<keyword evidence="1" id="KW-0175">Coiled coil</keyword>
<accession>A0AAD7CYP8</accession>
<evidence type="ECO:0000256" key="1">
    <source>
        <dbReference type="ARBA" id="ARBA00023054"/>
    </source>
</evidence>
<dbReference type="AlphaFoldDB" id="A0AAD7CYP8"/>
<comment type="caution">
    <text evidence="4">The sequence shown here is derived from an EMBL/GenBank/DDBJ whole genome shotgun (WGS) entry which is preliminary data.</text>
</comment>
<keyword evidence="5" id="KW-1185">Reference proteome</keyword>
<dbReference type="Proteomes" id="UP001221757">
    <property type="component" value="Unassembled WGS sequence"/>
</dbReference>
<dbReference type="PANTHER" id="PTHR23325">
    <property type="entry name" value="SERUM RESPONSE FACTOR-BINDING"/>
    <property type="match status" value="1"/>
</dbReference>
<dbReference type="PANTHER" id="PTHR23325:SF1">
    <property type="entry name" value="SERUM RESPONSE FACTOR-BINDING PROTEIN 1"/>
    <property type="match status" value="1"/>
</dbReference>
<feature type="compositionally biased region" description="Acidic residues" evidence="2">
    <location>
        <begin position="201"/>
        <end position="211"/>
    </location>
</feature>
<feature type="compositionally biased region" description="Basic residues" evidence="2">
    <location>
        <begin position="288"/>
        <end position="297"/>
    </location>
</feature>
<sequence length="424" mass="44469">MDTTPAPRGTKRKRHEPPKEDPAVKIAGKLHHDLKDVRKAAKKARTFDTQRVVKKLKGLRKKDPAAAEIAVLEAELEELKTIDPDAIADTALRTRLLKDRHLAGSPALLAAMERELPAPPTPSSGTTLPTKVHARLLSARTLGAAVTEAVDDLRAAVLPKETPADEEADENEDGGDEDEDEDADGGEDDAAGWESGSVDGVDGDGDEDDGWESGSVLSDAPPAKKSAVVKPTKAAATKSAKPATAPTKPTPSTSQFLPSLAVGFVRGGSSDSDLEDADVDVDAGGERKNRRGQRARRAIWEKKYGRGANHKKKEAEEAAVAQVKAKAKGKGRWTEGAQVADGGWAKARPTSSSAPAHTAPRTNAAPQTHAPAPRTPAPPRTGAPKAKPHADAGLHPSWAAKKAMKEKLGGGGIVPSQGTKIVFS</sequence>
<gene>
    <name evidence="4" type="ORF">B0H17DRAFT_1086132</name>
</gene>
<evidence type="ECO:0000259" key="3">
    <source>
        <dbReference type="Pfam" id="PF09073"/>
    </source>
</evidence>
<proteinExistence type="predicted"/>
<evidence type="ECO:0000313" key="5">
    <source>
        <dbReference type="Proteomes" id="UP001221757"/>
    </source>
</evidence>
<reference evidence="4" key="1">
    <citation type="submission" date="2023-03" db="EMBL/GenBank/DDBJ databases">
        <title>Massive genome expansion in bonnet fungi (Mycena s.s.) driven by repeated elements and novel gene families across ecological guilds.</title>
        <authorList>
            <consortium name="Lawrence Berkeley National Laboratory"/>
            <person name="Harder C.B."/>
            <person name="Miyauchi S."/>
            <person name="Viragh M."/>
            <person name="Kuo A."/>
            <person name="Thoen E."/>
            <person name="Andreopoulos B."/>
            <person name="Lu D."/>
            <person name="Skrede I."/>
            <person name="Drula E."/>
            <person name="Henrissat B."/>
            <person name="Morin E."/>
            <person name="Kohler A."/>
            <person name="Barry K."/>
            <person name="LaButti K."/>
            <person name="Morin E."/>
            <person name="Salamov A."/>
            <person name="Lipzen A."/>
            <person name="Mereny Z."/>
            <person name="Hegedus B."/>
            <person name="Baldrian P."/>
            <person name="Stursova M."/>
            <person name="Weitz H."/>
            <person name="Taylor A."/>
            <person name="Grigoriev I.V."/>
            <person name="Nagy L.G."/>
            <person name="Martin F."/>
            <person name="Kauserud H."/>
        </authorList>
    </citation>
    <scope>NUCLEOTIDE SEQUENCE</scope>
    <source>
        <strain evidence="4">CBHHK067</strain>
    </source>
</reference>